<reference evidence="2" key="1">
    <citation type="journal article" date="2013" name="Science">
        <title>The Amborella genome and the evolution of flowering plants.</title>
        <authorList>
            <consortium name="Amborella Genome Project"/>
        </authorList>
    </citation>
    <scope>NUCLEOTIDE SEQUENCE [LARGE SCALE GENOMIC DNA]</scope>
</reference>
<keyword evidence="2" id="KW-1185">Reference proteome</keyword>
<dbReference type="OMA" id="EFCMFPS"/>
<accession>W1NXT6</accession>
<dbReference type="Proteomes" id="UP000017836">
    <property type="component" value="Unassembled WGS sequence"/>
</dbReference>
<dbReference type="KEGG" id="atr:18428130"/>
<evidence type="ECO:0000313" key="1">
    <source>
        <dbReference type="EMBL" id="ERN00086.1"/>
    </source>
</evidence>
<dbReference type="STRING" id="13333.W1NXT6"/>
<dbReference type="InterPro" id="IPR025322">
    <property type="entry name" value="PADRE_dom"/>
</dbReference>
<organism evidence="1 2">
    <name type="scientific">Amborella trichopoda</name>
    <dbReference type="NCBI Taxonomy" id="13333"/>
    <lineage>
        <taxon>Eukaryota</taxon>
        <taxon>Viridiplantae</taxon>
        <taxon>Streptophyta</taxon>
        <taxon>Embryophyta</taxon>
        <taxon>Tracheophyta</taxon>
        <taxon>Spermatophyta</taxon>
        <taxon>Magnoliopsida</taxon>
        <taxon>Amborellales</taxon>
        <taxon>Amborellaceae</taxon>
        <taxon>Amborella</taxon>
    </lineage>
</organism>
<proteinExistence type="predicted"/>
<dbReference type="AlphaFoldDB" id="W1NXT6"/>
<dbReference type="eggNOG" id="ENOG502S08H">
    <property type="taxonomic scope" value="Eukaryota"/>
</dbReference>
<name>W1NXT6_AMBTC</name>
<sequence>MGNHITSCTPIICTTSSGKVKVMRVDGRVEEYTRPIRVAELMLENPQNFVCFSGDLQSGRRIPAIPADEQLEGCKLYFLFPMEKLYSVLCEEEMEELAGMALEVTKPSGGKNFGRIFPIFGEFCLFSPQVKGVEMREGDHNKPELLTRQRSMKWRPALETISEFPWKQSHSSLSLPLV</sequence>
<protein>
    <submittedName>
        <fullName evidence="1">Uncharacterized protein</fullName>
    </submittedName>
</protein>
<evidence type="ECO:0000313" key="2">
    <source>
        <dbReference type="Proteomes" id="UP000017836"/>
    </source>
</evidence>
<dbReference type="HOGENOM" id="CLU_082558_1_0_1"/>
<dbReference type="Pfam" id="PF14009">
    <property type="entry name" value="PADRE"/>
    <property type="match status" value="1"/>
</dbReference>
<dbReference type="PANTHER" id="PTHR33052">
    <property type="entry name" value="DUF4228 DOMAIN PROTEIN-RELATED"/>
    <property type="match status" value="1"/>
</dbReference>
<dbReference type="OrthoDB" id="771105at2759"/>
<dbReference type="EMBL" id="KI394961">
    <property type="protein sequence ID" value="ERN00086.1"/>
    <property type="molecule type" value="Genomic_DNA"/>
</dbReference>
<gene>
    <name evidence="1" type="ORF">AMTR_s00105p00150760</name>
</gene>
<dbReference type="Gramene" id="ERN00086">
    <property type="protein sequence ID" value="ERN00086"/>
    <property type="gene ID" value="AMTR_s00105p00150760"/>
</dbReference>